<dbReference type="Proteomes" id="UP000653454">
    <property type="component" value="Unassembled WGS sequence"/>
</dbReference>
<proteinExistence type="predicted"/>
<protein>
    <submittedName>
        <fullName evidence="1">(diamondback moth) hypothetical protein</fullName>
    </submittedName>
</protein>
<evidence type="ECO:0000313" key="2">
    <source>
        <dbReference type="Proteomes" id="UP000653454"/>
    </source>
</evidence>
<dbReference type="EMBL" id="CAJHNJ030000027">
    <property type="protein sequence ID" value="CAG9122573.1"/>
    <property type="molecule type" value="Genomic_DNA"/>
</dbReference>
<keyword evidence="2" id="KW-1185">Reference proteome</keyword>
<reference evidence="1" key="1">
    <citation type="submission" date="2020-11" db="EMBL/GenBank/DDBJ databases">
        <authorList>
            <person name="Whiteford S."/>
        </authorList>
    </citation>
    <scope>NUCLEOTIDE SEQUENCE</scope>
</reference>
<dbReference type="Gene3D" id="2.60.120.290">
    <property type="entry name" value="Spermadhesin, CUB domain"/>
    <property type="match status" value="1"/>
</dbReference>
<dbReference type="SUPFAM" id="SSF49854">
    <property type="entry name" value="Spermadhesin, CUB domain"/>
    <property type="match status" value="1"/>
</dbReference>
<comment type="caution">
    <text evidence="1">The sequence shown here is derived from an EMBL/GenBank/DDBJ whole genome shotgun (WGS) entry which is preliminary data.</text>
</comment>
<gene>
    <name evidence="1" type="ORF">PLXY2_LOCUS7647</name>
</gene>
<name>A0A8S4F495_PLUXY</name>
<dbReference type="AlphaFoldDB" id="A0A8S4F495"/>
<evidence type="ECO:0000313" key="1">
    <source>
        <dbReference type="EMBL" id="CAG9122573.1"/>
    </source>
</evidence>
<sequence length="48" mass="5201">MLCNEIVGYEILSTGPDMLVQFTANSKTPGQGFKASYQFQPIDNTSTG</sequence>
<accession>A0A8S4F495</accession>
<dbReference type="InterPro" id="IPR035914">
    <property type="entry name" value="Sperma_CUB_dom_sf"/>
</dbReference>
<organism evidence="1 2">
    <name type="scientific">Plutella xylostella</name>
    <name type="common">Diamondback moth</name>
    <name type="synonym">Plutella maculipennis</name>
    <dbReference type="NCBI Taxonomy" id="51655"/>
    <lineage>
        <taxon>Eukaryota</taxon>
        <taxon>Metazoa</taxon>
        <taxon>Ecdysozoa</taxon>
        <taxon>Arthropoda</taxon>
        <taxon>Hexapoda</taxon>
        <taxon>Insecta</taxon>
        <taxon>Pterygota</taxon>
        <taxon>Neoptera</taxon>
        <taxon>Endopterygota</taxon>
        <taxon>Lepidoptera</taxon>
        <taxon>Glossata</taxon>
        <taxon>Ditrysia</taxon>
        <taxon>Yponomeutoidea</taxon>
        <taxon>Plutellidae</taxon>
        <taxon>Plutella</taxon>
    </lineage>
</organism>